<feature type="transmembrane region" description="Helical" evidence="1">
    <location>
        <begin position="322"/>
        <end position="340"/>
    </location>
</feature>
<feature type="transmembrane region" description="Helical" evidence="1">
    <location>
        <begin position="173"/>
        <end position="193"/>
    </location>
</feature>
<evidence type="ECO:0000313" key="2">
    <source>
        <dbReference type="EMBL" id="UJG40222.1"/>
    </source>
</evidence>
<dbReference type="EMBL" id="CP084166">
    <property type="protein sequence ID" value="UJG40222.1"/>
    <property type="molecule type" value="Genomic_DNA"/>
</dbReference>
<feature type="transmembrane region" description="Helical" evidence="1">
    <location>
        <begin position="9"/>
        <end position="28"/>
    </location>
</feature>
<dbReference type="AlphaFoldDB" id="A0A9Y1BJX8"/>
<evidence type="ECO:0000256" key="1">
    <source>
        <dbReference type="SAM" id="Phobius"/>
    </source>
</evidence>
<accession>A0A9Y1BJX8</accession>
<sequence>MRRYLSIDFLRGLGIFFVVLLHQLVFHYTNIIEAIENPNIIVIIVGFLLEFGGLFVIISSMAHTVTNYGRLRDNTQSLRNILTSSIFYGFFFLIMNYIYFLIFAPGLLDRGVGEFRMSIIPALIRKGVFVPPDIDRYFHATILGIIGWSIIFVNIVLYFIFRKNGLQKVKRNIIIMFTIGTLFTVAGLSRIYLYPVFNGLVDNSNYFSAIFLGFLVNNYYPIFPYLGFAFYGSMIGLAIVYEEYKKYYWKFFFVLGFFWLILGVAGYVSFEDTMLERAVDMHAVSFEALMLGIFILLFQLFFKLIDQNGDDVSPKKEKTTRFFRRFGVVSFTIFMFETTFSELIGKVFDLVWAGWNTEMWSCFIFSFTNLILWTIIIVLWEKTGFKYGLEWMTGKILYLLVKRPSTKIYLKQILYLEETK</sequence>
<feature type="transmembrane region" description="Helical" evidence="1">
    <location>
        <begin position="137"/>
        <end position="161"/>
    </location>
</feature>
<name>A0A9Y1BJX8_9ARCH</name>
<keyword evidence="1" id="KW-0472">Membrane</keyword>
<feature type="transmembrane region" description="Helical" evidence="1">
    <location>
        <begin position="222"/>
        <end position="241"/>
    </location>
</feature>
<feature type="transmembrane region" description="Helical" evidence="1">
    <location>
        <begin position="86"/>
        <end position="108"/>
    </location>
</feature>
<feature type="transmembrane region" description="Helical" evidence="1">
    <location>
        <begin position="40"/>
        <end position="65"/>
    </location>
</feature>
<feature type="transmembrane region" description="Helical" evidence="1">
    <location>
        <begin position="360"/>
        <end position="380"/>
    </location>
</feature>
<gene>
    <name evidence="2" type="ORF">K9W45_10315</name>
</gene>
<dbReference type="Proteomes" id="UP001201020">
    <property type="component" value="Chromosome"/>
</dbReference>
<keyword evidence="1" id="KW-1133">Transmembrane helix</keyword>
<protein>
    <recommendedName>
        <fullName evidence="3">Heparan-alpha-glucosaminide N-acetyltransferase catalytic domain-containing protein</fullName>
    </recommendedName>
</protein>
<reference evidence="2" key="1">
    <citation type="journal article" date="2022" name="Nat. Microbiol.">
        <title>Unique mobile elements and scalable gene flow at the prokaryote-eukaryote boundary revealed by circularized Asgard archaea genomes.</title>
        <authorList>
            <person name="Wu F."/>
            <person name="Speth D.R."/>
            <person name="Philosof A."/>
            <person name="Cremiere A."/>
            <person name="Narayanan A."/>
            <person name="Barco R.A."/>
            <person name="Connon S.A."/>
            <person name="Amend J.P."/>
            <person name="Antoshechkin I.A."/>
            <person name="Orphan V.J."/>
        </authorList>
    </citation>
    <scope>NUCLEOTIDE SEQUENCE</scope>
    <source>
        <strain evidence="2">PM71</strain>
    </source>
</reference>
<feature type="transmembrane region" description="Helical" evidence="1">
    <location>
        <begin position="248"/>
        <end position="270"/>
    </location>
</feature>
<proteinExistence type="predicted"/>
<keyword evidence="1" id="KW-0812">Transmembrane</keyword>
<organism evidence="2">
    <name type="scientific">Candidatus Heimdallarchaeum aukensis</name>
    <dbReference type="NCBI Taxonomy" id="2876573"/>
    <lineage>
        <taxon>Archaea</taxon>
        <taxon>Promethearchaeati</taxon>
        <taxon>Candidatus Heimdallarchaeota</taxon>
        <taxon>Candidatus Heimdallarchaeia (ex Rinke et al. 2021) (nom. nud.)</taxon>
        <taxon>Candidatus Heimdallarchaeales</taxon>
        <taxon>Candidatus Heimdallarchaeaceae</taxon>
        <taxon>Candidatus Heimdallarchaeum</taxon>
    </lineage>
</organism>
<evidence type="ECO:0008006" key="3">
    <source>
        <dbReference type="Google" id="ProtNLM"/>
    </source>
</evidence>
<feature type="transmembrane region" description="Helical" evidence="1">
    <location>
        <begin position="282"/>
        <end position="302"/>
    </location>
</feature>